<comment type="caution">
    <text evidence="5">The sequence shown here is derived from an EMBL/GenBank/DDBJ whole genome shotgun (WGS) entry which is preliminary data.</text>
</comment>
<protein>
    <submittedName>
        <fullName evidence="5">FPGS</fullName>
        <ecNumber evidence="5">6.3.2.17</ecNumber>
    </submittedName>
</protein>
<dbReference type="GO" id="GO:0005739">
    <property type="term" value="C:mitochondrion"/>
    <property type="evidence" value="ECO:0007669"/>
    <property type="project" value="TreeGrafter"/>
</dbReference>
<dbReference type="OrthoDB" id="5212574at2759"/>
<evidence type="ECO:0000256" key="4">
    <source>
        <dbReference type="ARBA" id="ARBA00022840"/>
    </source>
</evidence>
<accession>A0A8S3TV63</accession>
<sequence length="155" mass="17332">MVEDVKNQDHGGVSPTNANVMVANKECVQTLNSLQSNEQILEKIQQARDKNAPMYVSNIIKWASRVGIALDDIDTLKVIHVSGTKGKGSTCAYCESILRHQGFKTGFYSSPHLVEVRERIGVNGQPLSRDKFVSYFWDVFNKLEATKVCINTSHF</sequence>
<name>A0A8S3TV63_MYTED</name>
<keyword evidence="3" id="KW-0547">Nucleotide-binding</keyword>
<organism evidence="5 6">
    <name type="scientific">Mytilus edulis</name>
    <name type="common">Blue mussel</name>
    <dbReference type="NCBI Taxonomy" id="6550"/>
    <lineage>
        <taxon>Eukaryota</taxon>
        <taxon>Metazoa</taxon>
        <taxon>Spiralia</taxon>
        <taxon>Lophotrochozoa</taxon>
        <taxon>Mollusca</taxon>
        <taxon>Bivalvia</taxon>
        <taxon>Autobranchia</taxon>
        <taxon>Pteriomorphia</taxon>
        <taxon>Mytilida</taxon>
        <taxon>Mytiloidea</taxon>
        <taxon>Mytilidae</taxon>
        <taxon>Mytilinae</taxon>
        <taxon>Mytilus</taxon>
    </lineage>
</organism>
<dbReference type="PANTHER" id="PTHR11136">
    <property type="entry name" value="FOLYLPOLYGLUTAMATE SYNTHASE-RELATED"/>
    <property type="match status" value="1"/>
</dbReference>
<comment type="similarity">
    <text evidence="1">Belongs to the folylpolyglutamate synthase family.</text>
</comment>
<evidence type="ECO:0000256" key="2">
    <source>
        <dbReference type="ARBA" id="ARBA00022598"/>
    </source>
</evidence>
<proteinExistence type="inferred from homology"/>
<keyword evidence="4" id="KW-0067">ATP-binding</keyword>
<dbReference type="PANTHER" id="PTHR11136:SF5">
    <property type="entry name" value="FOLYLPOLYGLUTAMATE SYNTHASE, MITOCHONDRIAL"/>
    <property type="match status" value="1"/>
</dbReference>
<evidence type="ECO:0000313" key="5">
    <source>
        <dbReference type="EMBL" id="CAG2235266.1"/>
    </source>
</evidence>
<dbReference type="SUPFAM" id="SSF53623">
    <property type="entry name" value="MurD-like peptide ligases, catalytic domain"/>
    <property type="match status" value="1"/>
</dbReference>
<dbReference type="InterPro" id="IPR018109">
    <property type="entry name" value="Folylpolyglutamate_synth_CS"/>
</dbReference>
<dbReference type="Gene3D" id="3.40.1190.10">
    <property type="entry name" value="Mur-like, catalytic domain"/>
    <property type="match status" value="1"/>
</dbReference>
<dbReference type="EMBL" id="CAJPWZ010002315">
    <property type="protein sequence ID" value="CAG2235266.1"/>
    <property type="molecule type" value="Genomic_DNA"/>
</dbReference>
<dbReference type="AlphaFoldDB" id="A0A8S3TV63"/>
<dbReference type="EC" id="6.3.2.17" evidence="5"/>
<evidence type="ECO:0000256" key="1">
    <source>
        <dbReference type="ARBA" id="ARBA00008276"/>
    </source>
</evidence>
<evidence type="ECO:0000313" key="6">
    <source>
        <dbReference type="Proteomes" id="UP000683360"/>
    </source>
</evidence>
<evidence type="ECO:0000256" key="3">
    <source>
        <dbReference type="ARBA" id="ARBA00022741"/>
    </source>
</evidence>
<dbReference type="InterPro" id="IPR001645">
    <property type="entry name" value="Folylpolyglutamate_synth"/>
</dbReference>
<dbReference type="GO" id="GO:0005524">
    <property type="term" value="F:ATP binding"/>
    <property type="evidence" value="ECO:0007669"/>
    <property type="project" value="UniProtKB-KW"/>
</dbReference>
<dbReference type="GO" id="GO:0004326">
    <property type="term" value="F:tetrahydrofolylpolyglutamate synthase activity"/>
    <property type="evidence" value="ECO:0007669"/>
    <property type="project" value="UniProtKB-EC"/>
</dbReference>
<dbReference type="PROSITE" id="PS01011">
    <property type="entry name" value="FOLYLPOLYGLU_SYNT_1"/>
    <property type="match status" value="1"/>
</dbReference>
<dbReference type="GO" id="GO:0005829">
    <property type="term" value="C:cytosol"/>
    <property type="evidence" value="ECO:0007669"/>
    <property type="project" value="TreeGrafter"/>
</dbReference>
<reference evidence="5" key="1">
    <citation type="submission" date="2021-03" db="EMBL/GenBank/DDBJ databases">
        <authorList>
            <person name="Bekaert M."/>
        </authorList>
    </citation>
    <scope>NUCLEOTIDE SEQUENCE</scope>
</reference>
<keyword evidence="6" id="KW-1185">Reference proteome</keyword>
<dbReference type="InterPro" id="IPR036565">
    <property type="entry name" value="Mur-like_cat_sf"/>
</dbReference>
<gene>
    <name evidence="5" type="ORF">MEDL_47840</name>
</gene>
<dbReference type="Proteomes" id="UP000683360">
    <property type="component" value="Unassembled WGS sequence"/>
</dbReference>
<keyword evidence="2 5" id="KW-0436">Ligase</keyword>